<dbReference type="InterPro" id="IPR029056">
    <property type="entry name" value="Ribokinase-like"/>
</dbReference>
<dbReference type="STRING" id="765177.Desmu_0710"/>
<evidence type="ECO:0000313" key="1">
    <source>
        <dbReference type="EMBL" id="ADV65016.1"/>
    </source>
</evidence>
<sequence length="277" mass="31254">MEDVCIYGNPTLDYIVLEDGSRKIGYGGGVYYSSLPFQREGRYRLNVYAVYSPKIHNHPVYKAVNKLQYSSTATIFKLVYRGSSRTLYLEERAPPLYPWNIHEGLCISIVNPVFHEVTEANLAMIKVRSQLLAGDMQGFVRSLDNGRVVYSCSTRALHLLRYFDVVHMDVDELKAATCVWDELRALEKLLNIVRGTRVVVTGRLKPIHVVDHGSLESINIDDSPLVSDKTGAGDYFLGTLLVNMLSHEDFTKAVEKAHDETTKWLIERNASSPPTTL</sequence>
<gene>
    <name evidence="1" type="ordered locus">Desmu_0710</name>
</gene>
<keyword evidence="2" id="KW-1185">Reference proteome</keyword>
<protein>
    <recommendedName>
        <fullName evidence="3">PfkB domain protein</fullName>
    </recommendedName>
</protein>
<proteinExistence type="predicted"/>
<reference evidence="1 2" key="2">
    <citation type="journal article" date="2011" name="Stand. Genomic Sci.">
        <title>Complete genome sequence of Desulfurococcus mucosus type strain (O7/1).</title>
        <authorList>
            <person name="Wirth R."/>
            <person name="Chertkov O."/>
            <person name="Held B."/>
            <person name="Lapidus A."/>
            <person name="Nolan M."/>
            <person name="Lucas S."/>
            <person name="Hammon N."/>
            <person name="Deshpande S."/>
            <person name="Cheng J.F."/>
            <person name="Tapia R."/>
            <person name="Han C."/>
            <person name="Goodwin L."/>
            <person name="Pitluck S."/>
            <person name="Liolios K."/>
            <person name="Ioanna P."/>
            <person name="Ivanova N."/>
            <person name="Mavromatis K."/>
            <person name="Mikhailova N."/>
            <person name="Pati A."/>
            <person name="Chen A."/>
            <person name="Palaniappan K."/>
            <person name="Land M."/>
            <person name="Hauser L."/>
            <person name="Chang Y.J."/>
            <person name="Jeffries C.D."/>
            <person name="Bilek Y."/>
            <person name="Hader T."/>
            <person name="Rohde M."/>
            <person name="Spring S."/>
            <person name="Sikorski J."/>
            <person name="Goker M."/>
            <person name="Woyke T."/>
            <person name="Bristow J."/>
            <person name="Eisen J.A."/>
            <person name="Markowitz V."/>
            <person name="Hugenholtz P."/>
            <person name="Kyrpides N.C."/>
            <person name="Klenk H.P."/>
        </authorList>
    </citation>
    <scope>NUCLEOTIDE SEQUENCE [LARGE SCALE GENOMIC DNA]</scope>
    <source>
        <strain evidence="2">ATCC 35584 / DSM 2162 / JCM 9187 / O7/1</strain>
    </source>
</reference>
<name>E8R940_DESM0</name>
<dbReference type="eggNOG" id="arCOG00016">
    <property type="taxonomic scope" value="Archaea"/>
</dbReference>
<dbReference type="RefSeq" id="WP_013562238.1">
    <property type="nucleotide sequence ID" value="NC_014961.1"/>
</dbReference>
<dbReference type="SUPFAM" id="SSF53613">
    <property type="entry name" value="Ribokinase-like"/>
    <property type="match status" value="1"/>
</dbReference>
<dbReference type="Gene3D" id="3.40.1190.20">
    <property type="match status" value="1"/>
</dbReference>
<dbReference type="AlphaFoldDB" id="E8R940"/>
<accession>E8R940</accession>
<dbReference type="Proteomes" id="UP000001068">
    <property type="component" value="Chromosome"/>
</dbReference>
<dbReference type="HOGENOM" id="CLU_1003269_0_0_2"/>
<dbReference type="EMBL" id="CP002363">
    <property type="protein sequence ID" value="ADV65016.1"/>
    <property type="molecule type" value="Genomic_DNA"/>
</dbReference>
<evidence type="ECO:0000313" key="2">
    <source>
        <dbReference type="Proteomes" id="UP000001068"/>
    </source>
</evidence>
<dbReference type="KEGG" id="dmu:Desmu_0710"/>
<organism evidence="1 2">
    <name type="scientific">Desulfurococcus mucosus (strain ATCC 35584 / DSM 2162 / JCM 9187 / O7/1)</name>
    <dbReference type="NCBI Taxonomy" id="765177"/>
    <lineage>
        <taxon>Archaea</taxon>
        <taxon>Thermoproteota</taxon>
        <taxon>Thermoprotei</taxon>
        <taxon>Desulfurococcales</taxon>
        <taxon>Desulfurococcaceae</taxon>
        <taxon>Desulfurococcus</taxon>
    </lineage>
</organism>
<dbReference type="GeneID" id="10153405"/>
<reference evidence="2" key="1">
    <citation type="submission" date="2010-11" db="EMBL/GenBank/DDBJ databases">
        <title>The complete genome of Desulfurococcus mucosus DSM 2162.</title>
        <authorList>
            <consortium name="US DOE Joint Genome Institute (JGI-PGF)"/>
            <person name="Lucas S."/>
            <person name="Copeland A."/>
            <person name="Lapidus A."/>
            <person name="Bruce D."/>
            <person name="Goodwin L."/>
            <person name="Pitluck S."/>
            <person name="Kyrpides N."/>
            <person name="Mavromatis K."/>
            <person name="Pagani I."/>
            <person name="Ivanova N."/>
            <person name="Ovchinnikova G."/>
            <person name="Chertkov O."/>
            <person name="Held B."/>
            <person name="Brettin T."/>
            <person name="Detter J.C."/>
            <person name="Tapia R."/>
            <person name="Han C."/>
            <person name="Land M."/>
            <person name="Hauser L."/>
            <person name="Markowitz V."/>
            <person name="Cheng J.-F."/>
            <person name="Hugenholtz P."/>
            <person name="Woyke T."/>
            <person name="Wu D."/>
            <person name="Wirth R."/>
            <person name="Bilek Y."/>
            <person name="Hader T."/>
            <person name="Klenk H.-P."/>
            <person name="Eisen J.A."/>
        </authorList>
    </citation>
    <scope>NUCLEOTIDE SEQUENCE [LARGE SCALE GENOMIC DNA]</scope>
    <source>
        <strain evidence="2">ATCC 35584 / DSM 2162 / JCM 9187 / O7/1</strain>
    </source>
</reference>
<evidence type="ECO:0008006" key="3">
    <source>
        <dbReference type="Google" id="ProtNLM"/>
    </source>
</evidence>
<dbReference type="OrthoDB" id="26949at2157"/>